<protein>
    <submittedName>
        <fullName evidence="5">AraC family transcriptional regulator</fullName>
    </submittedName>
</protein>
<keyword evidence="3" id="KW-0804">Transcription</keyword>
<dbReference type="PANTHER" id="PTHR43280">
    <property type="entry name" value="ARAC-FAMILY TRANSCRIPTIONAL REGULATOR"/>
    <property type="match status" value="1"/>
</dbReference>
<evidence type="ECO:0000259" key="4">
    <source>
        <dbReference type="PROSITE" id="PS01124"/>
    </source>
</evidence>
<dbReference type="SMART" id="SM00342">
    <property type="entry name" value="HTH_ARAC"/>
    <property type="match status" value="1"/>
</dbReference>
<dbReference type="Proteomes" id="UP000260812">
    <property type="component" value="Unassembled WGS sequence"/>
</dbReference>
<dbReference type="InterPro" id="IPR037923">
    <property type="entry name" value="HTH-like"/>
</dbReference>
<evidence type="ECO:0000256" key="2">
    <source>
        <dbReference type="ARBA" id="ARBA00023125"/>
    </source>
</evidence>
<dbReference type="SUPFAM" id="SSF46689">
    <property type="entry name" value="Homeodomain-like"/>
    <property type="match status" value="2"/>
</dbReference>
<dbReference type="InterPro" id="IPR003313">
    <property type="entry name" value="AraC-bd"/>
</dbReference>
<dbReference type="AlphaFoldDB" id="A0A3E3IB58"/>
<organism evidence="5 6">
    <name type="scientific">Eisenbergiella massiliensis</name>
    <dbReference type="NCBI Taxonomy" id="1720294"/>
    <lineage>
        <taxon>Bacteria</taxon>
        <taxon>Bacillati</taxon>
        <taxon>Bacillota</taxon>
        <taxon>Clostridia</taxon>
        <taxon>Lachnospirales</taxon>
        <taxon>Lachnospiraceae</taxon>
        <taxon>Eisenbergiella</taxon>
    </lineage>
</organism>
<reference evidence="5" key="1">
    <citation type="submission" date="2018-08" db="EMBL/GenBank/DDBJ databases">
        <title>A genome reference for cultivated species of the human gut microbiota.</title>
        <authorList>
            <person name="Zou Y."/>
            <person name="Xue W."/>
            <person name="Luo G."/>
        </authorList>
    </citation>
    <scope>NUCLEOTIDE SEQUENCE [LARGE SCALE GENOMIC DNA]</scope>
    <source>
        <strain evidence="5">TF05-5AC</strain>
    </source>
</reference>
<accession>A0A3E3IB58</accession>
<dbReference type="Pfam" id="PF02311">
    <property type="entry name" value="AraC_binding"/>
    <property type="match status" value="1"/>
</dbReference>
<dbReference type="PANTHER" id="PTHR43280:SF2">
    <property type="entry name" value="HTH-TYPE TRANSCRIPTIONAL REGULATOR EXSA"/>
    <property type="match status" value="1"/>
</dbReference>
<dbReference type="Pfam" id="PF12833">
    <property type="entry name" value="HTH_18"/>
    <property type="match status" value="1"/>
</dbReference>
<dbReference type="RefSeq" id="WP_117543838.1">
    <property type="nucleotide sequence ID" value="NZ_JBKUNB010000011.1"/>
</dbReference>
<keyword evidence="1" id="KW-0805">Transcription regulation</keyword>
<dbReference type="InterPro" id="IPR014710">
    <property type="entry name" value="RmlC-like_jellyroll"/>
</dbReference>
<dbReference type="Gene3D" id="2.60.120.10">
    <property type="entry name" value="Jelly Rolls"/>
    <property type="match status" value="1"/>
</dbReference>
<dbReference type="EMBL" id="QVLV01000002">
    <property type="protein sequence ID" value="RGE64287.1"/>
    <property type="molecule type" value="Genomic_DNA"/>
</dbReference>
<gene>
    <name evidence="5" type="ORF">DXC51_04275</name>
</gene>
<proteinExistence type="predicted"/>
<dbReference type="GO" id="GO:0043565">
    <property type="term" value="F:sequence-specific DNA binding"/>
    <property type="evidence" value="ECO:0007669"/>
    <property type="project" value="InterPro"/>
</dbReference>
<feature type="domain" description="HTH araC/xylS-type" evidence="4">
    <location>
        <begin position="178"/>
        <end position="275"/>
    </location>
</feature>
<evidence type="ECO:0000313" key="5">
    <source>
        <dbReference type="EMBL" id="RGE64287.1"/>
    </source>
</evidence>
<evidence type="ECO:0000313" key="6">
    <source>
        <dbReference type="Proteomes" id="UP000260812"/>
    </source>
</evidence>
<keyword evidence="2" id="KW-0238">DNA-binding</keyword>
<dbReference type="GO" id="GO:0003700">
    <property type="term" value="F:DNA-binding transcription factor activity"/>
    <property type="evidence" value="ECO:0007669"/>
    <property type="project" value="InterPro"/>
</dbReference>
<evidence type="ECO:0000256" key="1">
    <source>
        <dbReference type="ARBA" id="ARBA00023015"/>
    </source>
</evidence>
<dbReference type="InterPro" id="IPR009057">
    <property type="entry name" value="Homeodomain-like_sf"/>
</dbReference>
<dbReference type="InterPro" id="IPR018060">
    <property type="entry name" value="HTH_AraC"/>
</dbReference>
<keyword evidence="6" id="KW-1185">Reference proteome</keyword>
<name>A0A3E3IB58_9FIRM</name>
<dbReference type="PROSITE" id="PS01124">
    <property type="entry name" value="HTH_ARAC_FAMILY_2"/>
    <property type="match status" value="1"/>
</dbReference>
<evidence type="ECO:0000256" key="3">
    <source>
        <dbReference type="ARBA" id="ARBA00023163"/>
    </source>
</evidence>
<comment type="caution">
    <text evidence="5">The sequence shown here is derived from an EMBL/GenBank/DDBJ whole genome shotgun (WGS) entry which is preliminary data.</text>
</comment>
<dbReference type="SUPFAM" id="SSF51215">
    <property type="entry name" value="Regulatory protein AraC"/>
    <property type="match status" value="1"/>
</dbReference>
<sequence>MNPAAFIHTDKVSLGYRESDEATEDYFLHCHNFYEVYFFLDGDVDYLVEGRQYKPTPNSLLLLSPHEFHGVKINGGKTYKRFSIHFHPDILSLERRSFLLSAFPAFEKQSSRRIYYEQVDRYRIPCYFEALEDCALKNEALRDALLPVCVEALLAQIVSMGDACESAPSLTGAPDTVTRIIWYLNQHLKENITLDQLSERFFISKHHLNKVFRKATGTTVFDYLLHKRITAAQQLLITGYSAQEAASQAGFGDYSSFYRAYTRINGHSPLRDRGVLPSLDTGRDAGLMDVWLKE</sequence>
<dbReference type="Gene3D" id="1.10.10.60">
    <property type="entry name" value="Homeodomain-like"/>
    <property type="match status" value="2"/>
</dbReference>
<dbReference type="GeneID" id="97986122"/>